<dbReference type="EMBL" id="AVOT02024911">
    <property type="protein sequence ID" value="MBW0515863.1"/>
    <property type="molecule type" value="Genomic_DNA"/>
</dbReference>
<dbReference type="InterPro" id="IPR036397">
    <property type="entry name" value="RNaseH_sf"/>
</dbReference>
<gene>
    <name evidence="2" type="ORF">O181_055578</name>
</gene>
<sequence>MIQTLEDMIRRLCAYGLEIKDSDGFTHEWCTVIPALELSYKTSVHSSTGQTPAMLEKRWNPRLPEDPLRRDLIDIHPTASSFKLMLDKVKHHAKKSMNDAFEYAKQKCDKSHKVPDLKVGDLVLVSTLNFNNIKVPKKLKDSYVGPLVIVALHGTNAVQVELSGELENKHPTFPVSLIKPYQPTDKELFPSRNPTPLTVPPVEKDEEKKIKKVIKERRLRGKNQREYLVRYRNPVHEDEWLAESEIPESDKLLRRFRHERRPQAQICL</sequence>
<dbReference type="OrthoDB" id="3929326at2759"/>
<dbReference type="Gene3D" id="3.30.420.10">
    <property type="entry name" value="Ribonuclease H-like superfamily/Ribonuclease H"/>
    <property type="match status" value="1"/>
</dbReference>
<feature type="domain" description="Tf2-1-like SH3-like" evidence="1">
    <location>
        <begin position="120"/>
        <end position="181"/>
    </location>
</feature>
<proteinExistence type="predicted"/>
<dbReference type="Proteomes" id="UP000765509">
    <property type="component" value="Unassembled WGS sequence"/>
</dbReference>
<dbReference type="InterPro" id="IPR056924">
    <property type="entry name" value="SH3_Tf2-1"/>
</dbReference>
<dbReference type="Gene3D" id="2.40.50.40">
    <property type="match status" value="1"/>
</dbReference>
<dbReference type="GO" id="GO:0003676">
    <property type="term" value="F:nucleic acid binding"/>
    <property type="evidence" value="ECO:0007669"/>
    <property type="project" value="InterPro"/>
</dbReference>
<protein>
    <recommendedName>
        <fullName evidence="1">Tf2-1-like SH3-like domain-containing protein</fullName>
    </recommendedName>
</protein>
<dbReference type="Pfam" id="PF24626">
    <property type="entry name" value="SH3_Tf2-1"/>
    <property type="match status" value="1"/>
</dbReference>
<dbReference type="AlphaFoldDB" id="A0A9Q3EBG3"/>
<organism evidence="2 3">
    <name type="scientific">Austropuccinia psidii MF-1</name>
    <dbReference type="NCBI Taxonomy" id="1389203"/>
    <lineage>
        <taxon>Eukaryota</taxon>
        <taxon>Fungi</taxon>
        <taxon>Dikarya</taxon>
        <taxon>Basidiomycota</taxon>
        <taxon>Pucciniomycotina</taxon>
        <taxon>Pucciniomycetes</taxon>
        <taxon>Pucciniales</taxon>
        <taxon>Sphaerophragmiaceae</taxon>
        <taxon>Austropuccinia</taxon>
    </lineage>
</organism>
<evidence type="ECO:0000313" key="2">
    <source>
        <dbReference type="EMBL" id="MBW0515863.1"/>
    </source>
</evidence>
<evidence type="ECO:0000259" key="1">
    <source>
        <dbReference type="Pfam" id="PF24626"/>
    </source>
</evidence>
<dbReference type="SUPFAM" id="SSF54160">
    <property type="entry name" value="Chromo domain-like"/>
    <property type="match status" value="1"/>
</dbReference>
<keyword evidence="3" id="KW-1185">Reference proteome</keyword>
<comment type="caution">
    <text evidence="2">The sequence shown here is derived from an EMBL/GenBank/DDBJ whole genome shotgun (WGS) entry which is preliminary data.</text>
</comment>
<name>A0A9Q3EBG3_9BASI</name>
<reference evidence="2" key="1">
    <citation type="submission" date="2021-03" db="EMBL/GenBank/DDBJ databases">
        <title>Draft genome sequence of rust myrtle Austropuccinia psidii MF-1, a brazilian biotype.</title>
        <authorList>
            <person name="Quecine M.C."/>
            <person name="Pachon D.M.R."/>
            <person name="Bonatelli M.L."/>
            <person name="Correr F.H."/>
            <person name="Franceschini L.M."/>
            <person name="Leite T.F."/>
            <person name="Margarido G.R.A."/>
            <person name="Almeida C.A."/>
            <person name="Ferrarezi J.A."/>
            <person name="Labate C.A."/>
        </authorList>
    </citation>
    <scope>NUCLEOTIDE SEQUENCE</scope>
    <source>
        <strain evidence="2">MF-1</strain>
    </source>
</reference>
<dbReference type="InterPro" id="IPR016197">
    <property type="entry name" value="Chromo-like_dom_sf"/>
</dbReference>
<evidence type="ECO:0000313" key="3">
    <source>
        <dbReference type="Proteomes" id="UP000765509"/>
    </source>
</evidence>
<accession>A0A9Q3EBG3</accession>